<sequence length="117" mass="11759">MSDLVGGTASAATVWTTIGLLALATIAIRATGPFLLGRRDLPERTRPAVALLPTALMTALVVVEVVVPGPDGGVDVDPGKLAGLAVACVALALRLPLVVVMVLAVVTTALVRQLTAG</sequence>
<keyword evidence="1" id="KW-0472">Membrane</keyword>
<feature type="transmembrane region" description="Helical" evidence="1">
    <location>
        <begin position="81"/>
        <end position="111"/>
    </location>
</feature>
<dbReference type="EMBL" id="JBHSKD010000007">
    <property type="protein sequence ID" value="MFC5176322.1"/>
    <property type="molecule type" value="Genomic_DNA"/>
</dbReference>
<dbReference type="RefSeq" id="WP_378588516.1">
    <property type="nucleotide sequence ID" value="NZ_JBHSKD010000007.1"/>
</dbReference>
<feature type="transmembrane region" description="Helical" evidence="1">
    <location>
        <begin position="48"/>
        <end position="69"/>
    </location>
</feature>
<accession>A0ABW0BH26</accession>
<gene>
    <name evidence="2" type="ORF">ACFPGP_06550</name>
</gene>
<protein>
    <submittedName>
        <fullName evidence="2">AzlD domain-containing protein</fullName>
    </submittedName>
</protein>
<keyword evidence="1" id="KW-1133">Transmembrane helix</keyword>
<dbReference type="InterPro" id="IPR008407">
    <property type="entry name" value="Brnchd-chn_aa_trnsp_AzlD"/>
</dbReference>
<proteinExistence type="predicted"/>
<comment type="caution">
    <text evidence="2">The sequence shown here is derived from an EMBL/GenBank/DDBJ whole genome shotgun (WGS) entry which is preliminary data.</text>
</comment>
<dbReference type="Pfam" id="PF05437">
    <property type="entry name" value="AzlD"/>
    <property type="match status" value="1"/>
</dbReference>
<evidence type="ECO:0000313" key="2">
    <source>
        <dbReference type="EMBL" id="MFC5176322.1"/>
    </source>
</evidence>
<keyword evidence="3" id="KW-1185">Reference proteome</keyword>
<evidence type="ECO:0000256" key="1">
    <source>
        <dbReference type="SAM" id="Phobius"/>
    </source>
</evidence>
<dbReference type="Proteomes" id="UP001596087">
    <property type="component" value="Unassembled WGS sequence"/>
</dbReference>
<name>A0ABW0BH26_9ACTN</name>
<evidence type="ECO:0000313" key="3">
    <source>
        <dbReference type="Proteomes" id="UP001596087"/>
    </source>
</evidence>
<keyword evidence="1" id="KW-0812">Transmembrane</keyword>
<feature type="transmembrane region" description="Helical" evidence="1">
    <location>
        <begin position="12"/>
        <end position="36"/>
    </location>
</feature>
<organism evidence="2 3">
    <name type="scientific">Nocardioides taihuensis</name>
    <dbReference type="NCBI Taxonomy" id="1835606"/>
    <lineage>
        <taxon>Bacteria</taxon>
        <taxon>Bacillati</taxon>
        <taxon>Actinomycetota</taxon>
        <taxon>Actinomycetes</taxon>
        <taxon>Propionibacteriales</taxon>
        <taxon>Nocardioidaceae</taxon>
        <taxon>Nocardioides</taxon>
    </lineage>
</organism>
<reference evidence="3" key="1">
    <citation type="journal article" date="2019" name="Int. J. Syst. Evol. Microbiol.">
        <title>The Global Catalogue of Microorganisms (GCM) 10K type strain sequencing project: providing services to taxonomists for standard genome sequencing and annotation.</title>
        <authorList>
            <consortium name="The Broad Institute Genomics Platform"/>
            <consortium name="The Broad Institute Genome Sequencing Center for Infectious Disease"/>
            <person name="Wu L."/>
            <person name="Ma J."/>
        </authorList>
    </citation>
    <scope>NUCLEOTIDE SEQUENCE [LARGE SCALE GENOMIC DNA]</scope>
    <source>
        <strain evidence="3">DFY41</strain>
    </source>
</reference>